<accession>A0A6N3AZS7</accession>
<dbReference type="AlphaFoldDB" id="A0A6N3AZS7"/>
<name>A0A6N3AZS7_STASI</name>
<dbReference type="GO" id="GO:0006355">
    <property type="term" value="P:regulation of DNA-templated transcription"/>
    <property type="evidence" value="ECO:0007669"/>
    <property type="project" value="InterPro"/>
</dbReference>
<dbReference type="Gene3D" id="2.30.30.100">
    <property type="match status" value="1"/>
</dbReference>
<dbReference type="Pfam" id="PF17209">
    <property type="entry name" value="Hfq"/>
    <property type="match status" value="1"/>
</dbReference>
<dbReference type="GO" id="GO:0003723">
    <property type="term" value="F:RNA binding"/>
    <property type="evidence" value="ECO:0007669"/>
    <property type="project" value="InterPro"/>
</dbReference>
<dbReference type="RefSeq" id="WP_422048366.1">
    <property type="nucleotide sequence ID" value="NZ_CACRUO010000027.1"/>
</dbReference>
<dbReference type="SUPFAM" id="SSF50182">
    <property type="entry name" value="Sm-like ribonucleoproteins"/>
    <property type="match status" value="1"/>
</dbReference>
<gene>
    <name evidence="1" type="ORF">SSLFYP27_01044</name>
</gene>
<proteinExistence type="predicted"/>
<organism evidence="1">
    <name type="scientific">Staphylococcus simulans</name>
    <dbReference type="NCBI Taxonomy" id="1286"/>
    <lineage>
        <taxon>Bacteria</taxon>
        <taxon>Bacillati</taxon>
        <taxon>Bacillota</taxon>
        <taxon>Bacilli</taxon>
        <taxon>Bacillales</taxon>
        <taxon>Staphylococcaceae</taxon>
        <taxon>Staphylococcus</taxon>
    </lineage>
</organism>
<dbReference type="InterPro" id="IPR010920">
    <property type="entry name" value="LSM_dom_sf"/>
</dbReference>
<sequence length="59" mass="6708">MNDKSIQENFLQGFKDSKEELTVFLLNGFQMKGTIVEFDDTVVNLFLQGKNHGCNHACL</sequence>
<protein>
    <submittedName>
        <fullName evidence="1">RNA-binding protein Hfq</fullName>
    </submittedName>
</protein>
<reference evidence="1" key="1">
    <citation type="submission" date="2019-11" db="EMBL/GenBank/DDBJ databases">
        <authorList>
            <person name="Feng L."/>
        </authorList>
    </citation>
    <scope>NUCLEOTIDE SEQUENCE</scope>
    <source>
        <strain evidence="1">SsimulansLFYP27</strain>
    </source>
</reference>
<dbReference type="InterPro" id="IPR005001">
    <property type="entry name" value="Hfq"/>
</dbReference>
<dbReference type="EMBL" id="CACRUO010000027">
    <property type="protein sequence ID" value="VYT95170.1"/>
    <property type="molecule type" value="Genomic_DNA"/>
</dbReference>
<evidence type="ECO:0000313" key="1">
    <source>
        <dbReference type="EMBL" id="VYT95170.1"/>
    </source>
</evidence>